<dbReference type="GO" id="GO:0000160">
    <property type="term" value="P:phosphorelay signal transduction system"/>
    <property type="evidence" value="ECO:0007669"/>
    <property type="project" value="InterPro"/>
</dbReference>
<feature type="domain" description="Response regulatory" evidence="10">
    <location>
        <begin position="815"/>
        <end position="928"/>
    </location>
</feature>
<name>A0A7V6DQI1_9BACT</name>
<evidence type="ECO:0000256" key="4">
    <source>
        <dbReference type="ARBA" id="ARBA00022553"/>
    </source>
</evidence>
<feature type="transmembrane region" description="Helical" evidence="8">
    <location>
        <begin position="244"/>
        <end position="263"/>
    </location>
</feature>
<organism evidence="14">
    <name type="scientific">Desulfobacca acetoxidans</name>
    <dbReference type="NCBI Taxonomy" id="60893"/>
    <lineage>
        <taxon>Bacteria</taxon>
        <taxon>Pseudomonadati</taxon>
        <taxon>Thermodesulfobacteriota</taxon>
        <taxon>Desulfobaccia</taxon>
        <taxon>Desulfobaccales</taxon>
        <taxon>Desulfobaccaceae</taxon>
        <taxon>Desulfobacca</taxon>
    </lineage>
</organism>
<evidence type="ECO:0000259" key="11">
    <source>
        <dbReference type="PROSITE" id="PS50112"/>
    </source>
</evidence>
<dbReference type="Gene3D" id="3.30.450.20">
    <property type="entry name" value="PAS domain"/>
    <property type="match status" value="2"/>
</dbReference>
<accession>A0A7V6DQI1</accession>
<evidence type="ECO:0000256" key="7">
    <source>
        <dbReference type="PROSITE-ProRule" id="PRU00169"/>
    </source>
</evidence>
<dbReference type="Gene3D" id="1.10.287.130">
    <property type="match status" value="1"/>
</dbReference>
<dbReference type="EC" id="2.7.13.3" evidence="3"/>
<dbReference type="SUPFAM" id="SSF52172">
    <property type="entry name" value="CheY-like"/>
    <property type="match status" value="1"/>
</dbReference>
<evidence type="ECO:0000259" key="10">
    <source>
        <dbReference type="PROSITE" id="PS50110"/>
    </source>
</evidence>
<dbReference type="CDD" id="cd00130">
    <property type="entry name" value="PAS"/>
    <property type="match status" value="2"/>
</dbReference>
<dbReference type="GO" id="GO:0004673">
    <property type="term" value="F:protein histidine kinase activity"/>
    <property type="evidence" value="ECO:0007669"/>
    <property type="project" value="UniProtKB-EC"/>
</dbReference>
<dbReference type="PROSITE" id="PS50113">
    <property type="entry name" value="PAC"/>
    <property type="match status" value="2"/>
</dbReference>
<comment type="caution">
    <text evidence="14">The sequence shown here is derived from an EMBL/GenBank/DDBJ whole genome shotgun (WGS) entry which is preliminary data.</text>
</comment>
<feature type="domain" description="PAS" evidence="11">
    <location>
        <begin position="439"/>
        <end position="495"/>
    </location>
</feature>
<keyword evidence="8" id="KW-0812">Transmembrane</keyword>
<dbReference type="Pfam" id="PF00672">
    <property type="entry name" value="HAMP"/>
    <property type="match status" value="1"/>
</dbReference>
<reference evidence="14" key="1">
    <citation type="journal article" date="2020" name="mSystems">
        <title>Genome- and Community-Level Interaction Insights into Carbon Utilization and Element Cycling Functions of Hydrothermarchaeota in Hydrothermal Sediment.</title>
        <authorList>
            <person name="Zhou Z."/>
            <person name="Liu Y."/>
            <person name="Xu W."/>
            <person name="Pan J."/>
            <person name="Luo Z.H."/>
            <person name="Li M."/>
        </authorList>
    </citation>
    <scope>NUCLEOTIDE SEQUENCE [LARGE SCALE GENOMIC DNA]</scope>
    <source>
        <strain evidence="14">SpSt-767</strain>
    </source>
</reference>
<keyword evidence="8" id="KW-0472">Membrane</keyword>
<evidence type="ECO:0000313" key="14">
    <source>
        <dbReference type="EMBL" id="HHS30368.1"/>
    </source>
</evidence>
<dbReference type="EMBL" id="DTGR01000183">
    <property type="protein sequence ID" value="HHS30368.1"/>
    <property type="molecule type" value="Genomic_DNA"/>
</dbReference>
<comment type="catalytic activity">
    <reaction evidence="1">
        <text>ATP + protein L-histidine = ADP + protein N-phospho-L-histidine.</text>
        <dbReference type="EC" id="2.7.13.3"/>
    </reaction>
</comment>
<dbReference type="InterPro" id="IPR011006">
    <property type="entry name" value="CheY-like_superfamily"/>
</dbReference>
<dbReference type="Gene3D" id="3.30.565.10">
    <property type="entry name" value="Histidine kinase-like ATPase, C-terminal domain"/>
    <property type="match status" value="1"/>
</dbReference>
<dbReference type="PROSITE" id="PS50112">
    <property type="entry name" value="PAS"/>
    <property type="match status" value="2"/>
</dbReference>
<dbReference type="InterPro" id="IPR003660">
    <property type="entry name" value="HAMP_dom"/>
</dbReference>
<dbReference type="PRINTS" id="PR00344">
    <property type="entry name" value="BCTRLSENSOR"/>
</dbReference>
<keyword evidence="4 7" id="KW-0597">Phosphoprotein</keyword>
<dbReference type="CDD" id="cd17546">
    <property type="entry name" value="REC_hyHK_CKI1_RcsC-like"/>
    <property type="match status" value="1"/>
</dbReference>
<dbReference type="SMART" id="SM00448">
    <property type="entry name" value="REC"/>
    <property type="match status" value="1"/>
</dbReference>
<evidence type="ECO:0000259" key="13">
    <source>
        <dbReference type="PROSITE" id="PS50885"/>
    </source>
</evidence>
<dbReference type="Gene3D" id="3.40.50.2300">
    <property type="match status" value="1"/>
</dbReference>
<dbReference type="SMART" id="SM00091">
    <property type="entry name" value="PAS"/>
    <property type="match status" value="2"/>
</dbReference>
<dbReference type="SUPFAM" id="SSF55785">
    <property type="entry name" value="PYP-like sensor domain (PAS domain)"/>
    <property type="match status" value="2"/>
</dbReference>
<feature type="domain" description="Histidine kinase" evidence="9">
    <location>
        <begin position="575"/>
        <end position="796"/>
    </location>
</feature>
<dbReference type="AlphaFoldDB" id="A0A7V6DQI1"/>
<proteinExistence type="predicted"/>
<feature type="domain" description="PAS" evidence="11">
    <location>
        <begin position="317"/>
        <end position="387"/>
    </location>
</feature>
<evidence type="ECO:0000256" key="3">
    <source>
        <dbReference type="ARBA" id="ARBA00012438"/>
    </source>
</evidence>
<dbReference type="SUPFAM" id="SSF55874">
    <property type="entry name" value="ATPase domain of HSP90 chaperone/DNA topoisomerase II/histidine kinase"/>
    <property type="match status" value="1"/>
</dbReference>
<dbReference type="NCBIfam" id="TIGR00229">
    <property type="entry name" value="sensory_box"/>
    <property type="match status" value="2"/>
</dbReference>
<dbReference type="Pfam" id="PF08448">
    <property type="entry name" value="PAS_4"/>
    <property type="match status" value="1"/>
</dbReference>
<evidence type="ECO:0000259" key="9">
    <source>
        <dbReference type="PROSITE" id="PS50109"/>
    </source>
</evidence>
<dbReference type="GO" id="GO:0016020">
    <property type="term" value="C:membrane"/>
    <property type="evidence" value="ECO:0007669"/>
    <property type="project" value="UniProtKB-SubCell"/>
</dbReference>
<evidence type="ECO:0000256" key="5">
    <source>
        <dbReference type="ARBA" id="ARBA00022679"/>
    </source>
</evidence>
<feature type="domain" description="PAC" evidence="12">
    <location>
        <begin position="386"/>
        <end position="438"/>
    </location>
</feature>
<dbReference type="InterPro" id="IPR000014">
    <property type="entry name" value="PAS"/>
</dbReference>
<feature type="modified residue" description="4-aspartylphosphate" evidence="7">
    <location>
        <position position="866"/>
    </location>
</feature>
<dbReference type="SMART" id="SM00304">
    <property type="entry name" value="HAMP"/>
    <property type="match status" value="1"/>
</dbReference>
<sequence>MSKHFVTLPFFQSFSSKILILGIVAGIVPLASILLILGLFSQNLLHDLENTISDIKAQEGKRLESYQHQIIRQQVRQKTLDVAQDITLYIKTHPRMTWQEMYHDPAFREMAAQPVGTVGETFLLDASGKKILVHSEPSYKGQTLEEAFCSKGKTSTLPRLQYSGSPGLQEFSLAPGQEENPSCNGFLVSILVRAVKGPALMVGAWVDPEEMDQITSQSRAIFRTALNLTKALIETRLGQFRQQLFFILAGLGFLALVASVLLARRVTTQVRNLKQAAEAFDQGNLSCRIINPGRDELGQLARTLNRMAASLNDNTVSRLEWENTFNVLPDPIILVDREARLTRLNQAAARLLDMVPEEARGCHVSEFRPAGRGSFPQQALVQALEQGEKIRLESCLDGNSTFLVTVDPCRDQQGEISGAVFVARDITALKQMQQELARASHFLEQLIESAPLGLTFINPQGIIVQANSQFYQEFGYSREEILNRHYSFLYASDAERQQVLAELRAKGEVLARQVELRHRDGRSVPARISIRKLYDKDGAVIGSISLASNISEEVSLQRQLEQAQKQEVIASLAGGLAHNFNNLLMIIMGLTSLMLGKVPQDHPAYTDLLEIESQVRAGREITRKLLSFRRVTDFETQPMDLNCLVEATADMFGRTRQELIIQNKFAPKLPAVEVDSGQVQQVLMNLLINAWQAMPQGGTITLETRAVNITDWQDQTWDLEPGLYVCLSVTDTGTGMDEETVHQLFSPFFTTKGPGQGSGLGLASAYRIIKNHRGAIQVTSRPGEGSTFNLFFPASSARPVNIPAEEKNIISGQGTILVVEDEPTLRRVAGKLLEKLGYRVIEASCGEQALEIFAEHHGDIDLVLLDMIMPGLDGLQTLARLRALNPRVRVILCSGMDETNEEDLPAGVSFIPKPVPLEVLSQKVAAALNIGR</sequence>
<feature type="domain" description="HAMP" evidence="13">
    <location>
        <begin position="264"/>
        <end position="316"/>
    </location>
</feature>
<dbReference type="SMART" id="SM00086">
    <property type="entry name" value="PAC"/>
    <property type="match status" value="2"/>
</dbReference>
<dbReference type="InterPro" id="IPR036890">
    <property type="entry name" value="HATPase_C_sf"/>
</dbReference>
<dbReference type="PROSITE" id="PS50885">
    <property type="entry name" value="HAMP"/>
    <property type="match status" value="1"/>
</dbReference>
<evidence type="ECO:0000259" key="12">
    <source>
        <dbReference type="PROSITE" id="PS50113"/>
    </source>
</evidence>
<comment type="subcellular location">
    <subcellularLocation>
        <location evidence="2">Membrane</location>
    </subcellularLocation>
</comment>
<dbReference type="CDD" id="cd06225">
    <property type="entry name" value="HAMP"/>
    <property type="match status" value="1"/>
</dbReference>
<protein>
    <recommendedName>
        <fullName evidence="3">histidine kinase</fullName>
        <ecNumber evidence="3">2.7.13.3</ecNumber>
    </recommendedName>
</protein>
<dbReference type="Pfam" id="PF00072">
    <property type="entry name" value="Response_reg"/>
    <property type="match status" value="1"/>
</dbReference>
<keyword evidence="6" id="KW-0418">Kinase</keyword>
<gene>
    <name evidence="14" type="ORF">ENV52_11790</name>
</gene>
<dbReference type="InterPro" id="IPR001610">
    <property type="entry name" value="PAC"/>
</dbReference>
<dbReference type="PANTHER" id="PTHR43065:SF42">
    <property type="entry name" value="TWO-COMPONENT SENSOR PPRA"/>
    <property type="match status" value="1"/>
</dbReference>
<feature type="domain" description="PAC" evidence="12">
    <location>
        <begin position="510"/>
        <end position="562"/>
    </location>
</feature>
<dbReference type="InterPro" id="IPR005467">
    <property type="entry name" value="His_kinase_dom"/>
</dbReference>
<dbReference type="InterPro" id="IPR004358">
    <property type="entry name" value="Sig_transdc_His_kin-like_C"/>
</dbReference>
<evidence type="ECO:0000256" key="6">
    <source>
        <dbReference type="ARBA" id="ARBA00022777"/>
    </source>
</evidence>
<dbReference type="InterPro" id="IPR001789">
    <property type="entry name" value="Sig_transdc_resp-reg_receiver"/>
</dbReference>
<dbReference type="PROSITE" id="PS50110">
    <property type="entry name" value="RESPONSE_REGULATORY"/>
    <property type="match status" value="1"/>
</dbReference>
<dbReference type="InterPro" id="IPR013656">
    <property type="entry name" value="PAS_4"/>
</dbReference>
<keyword evidence="8" id="KW-1133">Transmembrane helix</keyword>
<dbReference type="Pfam" id="PF02518">
    <property type="entry name" value="HATPase_c"/>
    <property type="match status" value="1"/>
</dbReference>
<dbReference type="Pfam" id="PF13426">
    <property type="entry name" value="PAS_9"/>
    <property type="match status" value="1"/>
</dbReference>
<dbReference type="SMART" id="SM00387">
    <property type="entry name" value="HATPase_c"/>
    <property type="match status" value="1"/>
</dbReference>
<dbReference type="InterPro" id="IPR000700">
    <property type="entry name" value="PAS-assoc_C"/>
</dbReference>
<evidence type="ECO:0000256" key="1">
    <source>
        <dbReference type="ARBA" id="ARBA00000085"/>
    </source>
</evidence>
<dbReference type="InterPro" id="IPR035965">
    <property type="entry name" value="PAS-like_dom_sf"/>
</dbReference>
<feature type="transmembrane region" description="Helical" evidence="8">
    <location>
        <begin position="18"/>
        <end position="40"/>
    </location>
</feature>
<dbReference type="PROSITE" id="PS50109">
    <property type="entry name" value="HIS_KIN"/>
    <property type="match status" value="1"/>
</dbReference>
<dbReference type="PANTHER" id="PTHR43065">
    <property type="entry name" value="SENSOR HISTIDINE KINASE"/>
    <property type="match status" value="1"/>
</dbReference>
<dbReference type="InterPro" id="IPR003594">
    <property type="entry name" value="HATPase_dom"/>
</dbReference>
<evidence type="ECO:0000256" key="2">
    <source>
        <dbReference type="ARBA" id="ARBA00004370"/>
    </source>
</evidence>
<dbReference type="SUPFAM" id="SSF158472">
    <property type="entry name" value="HAMP domain-like"/>
    <property type="match status" value="1"/>
</dbReference>
<keyword evidence="5" id="KW-0808">Transferase</keyword>
<evidence type="ECO:0000256" key="8">
    <source>
        <dbReference type="SAM" id="Phobius"/>
    </source>
</evidence>
<dbReference type="Gene3D" id="6.10.340.10">
    <property type="match status" value="1"/>
</dbReference>